<keyword evidence="5" id="KW-1185">Reference proteome</keyword>
<organism evidence="4 5">
    <name type="scientific">Haloferax marinum</name>
    <dbReference type="NCBI Taxonomy" id="2666143"/>
    <lineage>
        <taxon>Archaea</taxon>
        <taxon>Methanobacteriati</taxon>
        <taxon>Methanobacteriota</taxon>
        <taxon>Stenosarchaea group</taxon>
        <taxon>Halobacteria</taxon>
        <taxon>Halobacteriales</taxon>
        <taxon>Haloferacaceae</taxon>
        <taxon>Haloferax</taxon>
    </lineage>
</organism>
<dbReference type="Pfam" id="PF26514">
    <property type="entry name" value="DUF8173"/>
    <property type="match status" value="1"/>
</dbReference>
<dbReference type="Proteomes" id="UP000443423">
    <property type="component" value="Unassembled WGS sequence"/>
</dbReference>
<feature type="transmembrane region" description="Helical" evidence="2">
    <location>
        <begin position="261"/>
        <end position="283"/>
    </location>
</feature>
<dbReference type="AlphaFoldDB" id="A0A6A8GEN6"/>
<feature type="transmembrane region" description="Helical" evidence="2">
    <location>
        <begin position="223"/>
        <end position="240"/>
    </location>
</feature>
<evidence type="ECO:0000313" key="5">
    <source>
        <dbReference type="Proteomes" id="UP000443423"/>
    </source>
</evidence>
<evidence type="ECO:0000256" key="1">
    <source>
        <dbReference type="SAM" id="MobiDB-lite"/>
    </source>
</evidence>
<keyword evidence="2" id="KW-0472">Membrane</keyword>
<keyword evidence="2" id="KW-1133">Transmembrane helix</keyword>
<feature type="domain" description="DUF8173" evidence="3">
    <location>
        <begin position="218"/>
        <end position="375"/>
    </location>
</feature>
<feature type="transmembrane region" description="Helical" evidence="2">
    <location>
        <begin position="295"/>
        <end position="313"/>
    </location>
</feature>
<dbReference type="EMBL" id="WKJQ01000003">
    <property type="protein sequence ID" value="MRW98246.1"/>
    <property type="molecule type" value="Genomic_DNA"/>
</dbReference>
<evidence type="ECO:0000313" key="4">
    <source>
        <dbReference type="EMBL" id="MRW98246.1"/>
    </source>
</evidence>
<comment type="caution">
    <text evidence="4">The sequence shown here is derived from an EMBL/GenBank/DDBJ whole genome shotgun (WGS) entry which is preliminary data.</text>
</comment>
<dbReference type="RefSeq" id="WP_151114237.1">
    <property type="nucleotide sequence ID" value="NZ_WKJQ01000003.1"/>
</dbReference>
<feature type="transmembrane region" description="Helical" evidence="2">
    <location>
        <begin position="334"/>
        <end position="354"/>
    </location>
</feature>
<evidence type="ECO:0000256" key="2">
    <source>
        <dbReference type="SAM" id="Phobius"/>
    </source>
</evidence>
<keyword evidence="2" id="KW-0812">Transmembrane</keyword>
<name>A0A6A8GEN6_9EURY</name>
<dbReference type="OrthoDB" id="293642at2157"/>
<accession>A0A6A8GEN6</accession>
<evidence type="ECO:0000259" key="3">
    <source>
        <dbReference type="Pfam" id="PF26514"/>
    </source>
</evidence>
<proteinExistence type="predicted"/>
<dbReference type="InterPro" id="IPR058486">
    <property type="entry name" value="DUF8173"/>
</dbReference>
<reference evidence="4 5" key="1">
    <citation type="submission" date="2019-11" db="EMBL/GenBank/DDBJ databases">
        <title>Whole genome sequence of Haloferax sp. MBLA0078.</title>
        <authorList>
            <person name="Seo M.-J."/>
            <person name="Cho E.-S."/>
        </authorList>
    </citation>
    <scope>NUCLEOTIDE SEQUENCE [LARGE SCALE GENOMIC DNA]</scope>
    <source>
        <strain evidence="4 5">MBLA0078</strain>
    </source>
</reference>
<gene>
    <name evidence="4" type="ORF">GJR99_16900</name>
</gene>
<protein>
    <recommendedName>
        <fullName evidence="3">DUF8173 domain-containing protein</fullName>
    </recommendedName>
</protein>
<sequence length="404" mass="41233">MLVVFATVPGVASAKTQVGPTVVVEQGETVSDDLTTAAGTVIIRGTVDGDVTALAGDVVVSGEVTGDVTALAGRIDVTGRVGGRLTALGGVTTASGTIGDGIDTIGGALSVSGDVSGTVDAISVLVTVEDDATITGRLQTTAVRTQVNGSVLGGENSTSNFSLGEPAETSRFSGGLFGSQSLATGTSRSLPATLATHLPTGSILVPGLIPVQTLPFSISFLDAYGFFVNLLLGLLLVGILPRFSTRVASGIVRNPVQSAGYGLVTTIGAPIVVILLGVSLFGLPLALASGATLLVTWWVGAIYGRFAVGVWLLESVPRLLAYVNIERDPVENRWVSLFVGVLVVGLLASLPAIGPVVDTGVSLLGVGELTRTVYRAYVRTERSEHIAEQTEHTESAASTHRGDD</sequence>
<feature type="region of interest" description="Disordered" evidence="1">
    <location>
        <begin position="385"/>
        <end position="404"/>
    </location>
</feature>